<dbReference type="Proteomes" id="UP001390339">
    <property type="component" value="Unassembled WGS sequence"/>
</dbReference>
<feature type="region of interest" description="Disordered" evidence="6">
    <location>
        <begin position="106"/>
        <end position="150"/>
    </location>
</feature>
<name>A0ABR2J642_9PEZI</name>
<dbReference type="CDD" id="cd12148">
    <property type="entry name" value="fungal_TF_MHR"/>
    <property type="match status" value="1"/>
</dbReference>
<comment type="caution">
    <text evidence="8">The sequence shown here is derived from an EMBL/GenBank/DDBJ whole genome shotgun (WGS) entry which is preliminary data.</text>
</comment>
<evidence type="ECO:0000256" key="6">
    <source>
        <dbReference type="SAM" id="MobiDB-lite"/>
    </source>
</evidence>
<feature type="compositionally biased region" description="Basic and acidic residues" evidence="6">
    <location>
        <begin position="112"/>
        <end position="124"/>
    </location>
</feature>
<dbReference type="PANTHER" id="PTHR31845:SF10">
    <property type="entry name" value="ZN(II)2CYS6 TRANSCRIPTION FACTOR (EUROFUNG)"/>
    <property type="match status" value="1"/>
</dbReference>
<dbReference type="InterPro" id="IPR051089">
    <property type="entry name" value="prtT"/>
</dbReference>
<keyword evidence="4" id="KW-0804">Transcription</keyword>
<evidence type="ECO:0000256" key="3">
    <source>
        <dbReference type="ARBA" id="ARBA00023125"/>
    </source>
</evidence>
<dbReference type="PANTHER" id="PTHR31845">
    <property type="entry name" value="FINGER DOMAIN PROTEIN, PUTATIVE-RELATED"/>
    <property type="match status" value="1"/>
</dbReference>
<organism evidence="8 9">
    <name type="scientific">Apiospora arundinis</name>
    <dbReference type="NCBI Taxonomy" id="335852"/>
    <lineage>
        <taxon>Eukaryota</taxon>
        <taxon>Fungi</taxon>
        <taxon>Dikarya</taxon>
        <taxon>Ascomycota</taxon>
        <taxon>Pezizomycotina</taxon>
        <taxon>Sordariomycetes</taxon>
        <taxon>Xylariomycetidae</taxon>
        <taxon>Amphisphaeriales</taxon>
        <taxon>Apiosporaceae</taxon>
        <taxon>Apiospora</taxon>
    </lineage>
</organism>
<comment type="subcellular location">
    <subcellularLocation>
        <location evidence="1">Nucleus</location>
    </subcellularLocation>
</comment>
<feature type="compositionally biased region" description="Polar residues" evidence="6">
    <location>
        <begin position="128"/>
        <end position="148"/>
    </location>
</feature>
<evidence type="ECO:0000256" key="2">
    <source>
        <dbReference type="ARBA" id="ARBA00023015"/>
    </source>
</evidence>
<dbReference type="PROSITE" id="PS00463">
    <property type="entry name" value="ZN2_CY6_FUNGAL_1"/>
    <property type="match status" value="1"/>
</dbReference>
<evidence type="ECO:0000256" key="5">
    <source>
        <dbReference type="ARBA" id="ARBA00023242"/>
    </source>
</evidence>
<evidence type="ECO:0000313" key="8">
    <source>
        <dbReference type="EMBL" id="KAK8873258.1"/>
    </source>
</evidence>
<dbReference type="EMBL" id="JAPCWZ010000003">
    <property type="protein sequence ID" value="KAK8873258.1"/>
    <property type="molecule type" value="Genomic_DNA"/>
</dbReference>
<evidence type="ECO:0000313" key="9">
    <source>
        <dbReference type="Proteomes" id="UP001390339"/>
    </source>
</evidence>
<gene>
    <name evidence="8" type="ORF">PGQ11_003772</name>
</gene>
<keyword evidence="5" id="KW-0539">Nucleus</keyword>
<sequence length="660" mass="73415">MDPSAAQQKKTGPRACLTCAKAKARCIPCNNTLKCERCDRLKKQCVKQTPARSRARREPKSGRISAAETSDVAVSSQMEPACLPARRTQPCGARMRHGMLVMFPEDASSDPCVRDKGGESHKWPELPQDTSSQSDAGSGTATTPSAWPQGQEAEQLLEDFRSNMMHLFPFVIVPSHMSAAQLHSERPVLWKAVMLQACHLEGGRQVFMGRKLLQELSEALLTKPRKGLDVLQGLLLYIGWFHYALSTFQVTNLLGLARSLCTSLGFNENKTEMEPSDYGSVQLDQMRAFAGTYYLSTYTFLTSKRPDALGNTAYLQVVSRIIEAKAEYPTDAMLVRLLEIQQIAHSISLAFVDGSNSSLTSPQLSALPLIMVVKGFQAQIEGFRSKLPARYLEDSPILMAHVQVAEILLYEVGIQESLCDAGNLTGLDRLELLWALLNVCKAHLALRLEGERQCFEPRFLCIASYDFMYAFITCLKLTNVGGVPGWDLGHVRRDLRLGDLIEQLRAKMLRVIARREKGGFHYWTPEEDPYRRLIDLLNGLRGLLFATGAPIVTTTTRTTTSQQQVHVQEELERHEVVQIPTPPSQNDTLKESRSPNESLALMVEDSTAATTAEEILGSSGDFTMQAWEEAWSDMVYSVDDWGQSTSFAHDPPLPFDLLPG</sequence>
<keyword evidence="9" id="KW-1185">Reference proteome</keyword>
<evidence type="ECO:0000256" key="4">
    <source>
        <dbReference type="ARBA" id="ARBA00023163"/>
    </source>
</evidence>
<keyword evidence="3" id="KW-0238">DNA-binding</keyword>
<feature type="region of interest" description="Disordered" evidence="6">
    <location>
        <begin position="46"/>
        <end position="78"/>
    </location>
</feature>
<evidence type="ECO:0000256" key="1">
    <source>
        <dbReference type="ARBA" id="ARBA00004123"/>
    </source>
</evidence>
<feature type="domain" description="Zn(2)-C6 fungal-type" evidence="7">
    <location>
        <begin position="15"/>
        <end position="45"/>
    </location>
</feature>
<keyword evidence="2" id="KW-0805">Transcription regulation</keyword>
<proteinExistence type="predicted"/>
<reference evidence="8 9" key="1">
    <citation type="journal article" date="2024" name="IMA Fungus">
        <title>Apiospora arundinis, a panoply of carbohydrate-active enzymes and secondary metabolites.</title>
        <authorList>
            <person name="Sorensen T."/>
            <person name="Petersen C."/>
            <person name="Muurmann A.T."/>
            <person name="Christiansen J.V."/>
            <person name="Brundto M.L."/>
            <person name="Overgaard C.K."/>
            <person name="Boysen A.T."/>
            <person name="Wollenberg R.D."/>
            <person name="Larsen T.O."/>
            <person name="Sorensen J.L."/>
            <person name="Nielsen K.L."/>
            <person name="Sondergaard T.E."/>
        </authorList>
    </citation>
    <scope>NUCLEOTIDE SEQUENCE [LARGE SCALE GENOMIC DNA]</scope>
    <source>
        <strain evidence="8 9">AAU 773</strain>
    </source>
</reference>
<protein>
    <submittedName>
        <fullName evidence="8">tRNA processing endoribonuclease</fullName>
    </submittedName>
</protein>
<accession>A0ABR2J642</accession>
<dbReference type="InterPro" id="IPR001138">
    <property type="entry name" value="Zn2Cys6_DnaBD"/>
</dbReference>
<evidence type="ECO:0000259" key="7">
    <source>
        <dbReference type="PROSITE" id="PS00463"/>
    </source>
</evidence>